<dbReference type="InterPro" id="IPR006139">
    <property type="entry name" value="D-isomer_2_OHA_DH_cat_dom"/>
</dbReference>
<evidence type="ECO:0000256" key="1">
    <source>
        <dbReference type="ARBA" id="ARBA00023002"/>
    </source>
</evidence>
<dbReference type="Pfam" id="PF02826">
    <property type="entry name" value="2-Hacid_dh_C"/>
    <property type="match status" value="1"/>
</dbReference>
<dbReference type="SUPFAM" id="SSF51735">
    <property type="entry name" value="NAD(P)-binding Rossmann-fold domains"/>
    <property type="match status" value="1"/>
</dbReference>
<feature type="domain" description="D-isomer specific 2-hydroxyacid dehydrogenase NAD-binding" evidence="4">
    <location>
        <begin position="126"/>
        <end position="301"/>
    </location>
</feature>
<dbReference type="PANTHER" id="PTHR10996">
    <property type="entry name" value="2-HYDROXYACID DEHYDROGENASE-RELATED"/>
    <property type="match status" value="1"/>
</dbReference>
<sequence length="385" mass="42226">MALSNAPKVLFLDTIKLAKPQLSSFSKIANVVPNTSKTREEFLHDLGTKYKDVTGIYRHFKASESIKITGRFDEELVSKLPSSLKFIAHNGAGYDQIDIPPCTARNIQVSNVPSAVDNATADTAIFLLLGAIRNFSRALLHARQGTFNSQLPLSHDPEGKVLGILGMGGIGSALARRAKPFGLKVQYHNRRRLAEEKERETGATYVESLDQLLATSDIVSLNLPLTAATKHLISDDAFSKMKSTSILINTARGPIVDEAALVRALESGKIAGCGLDVYENEPQITKELLDHSNALCLPHVGTVTVETQMEMEAVCLRNLEHGLKTDIVWEDLHYGYRSAALYRLTFEFVELITTVDAFAPLQIIRTGRSTSLDKALMVIILTLVL</sequence>
<dbReference type="EMBL" id="CP143808">
    <property type="protein sequence ID" value="WVO20299.1"/>
    <property type="molecule type" value="Genomic_DNA"/>
</dbReference>
<dbReference type="SUPFAM" id="SSF52283">
    <property type="entry name" value="Formate/glycerate dehydrogenase catalytic domain-like"/>
    <property type="match status" value="1"/>
</dbReference>
<keyword evidence="1 2" id="KW-0560">Oxidoreductase</keyword>
<dbReference type="InterPro" id="IPR050223">
    <property type="entry name" value="D-isomer_2-hydroxyacid_DH"/>
</dbReference>
<dbReference type="InterPro" id="IPR029753">
    <property type="entry name" value="D-isomer_DH_CS"/>
</dbReference>
<dbReference type="RefSeq" id="XP_064719539.1">
    <property type="nucleotide sequence ID" value="XM_064863467.1"/>
</dbReference>
<dbReference type="PROSITE" id="PS00671">
    <property type="entry name" value="D_2_HYDROXYACID_DH_3"/>
    <property type="match status" value="1"/>
</dbReference>
<comment type="similarity">
    <text evidence="2">Belongs to the D-isomer specific 2-hydroxyacid dehydrogenase family.</text>
</comment>
<evidence type="ECO:0008006" key="7">
    <source>
        <dbReference type="Google" id="ProtNLM"/>
    </source>
</evidence>
<dbReference type="Gene3D" id="3.40.50.720">
    <property type="entry name" value="NAD(P)-binding Rossmann-like Domain"/>
    <property type="match status" value="2"/>
</dbReference>
<dbReference type="InterPro" id="IPR029752">
    <property type="entry name" value="D-isomer_DH_CS1"/>
</dbReference>
<evidence type="ECO:0000313" key="5">
    <source>
        <dbReference type="EMBL" id="WVO20299.1"/>
    </source>
</evidence>
<gene>
    <name evidence="5" type="ORF">IAS62_001592</name>
</gene>
<dbReference type="Proteomes" id="UP001432216">
    <property type="component" value="Chromosome 3"/>
</dbReference>
<dbReference type="InterPro" id="IPR006140">
    <property type="entry name" value="D-isomer_DH_NAD-bd"/>
</dbReference>
<keyword evidence="6" id="KW-1185">Reference proteome</keyword>
<evidence type="ECO:0000259" key="3">
    <source>
        <dbReference type="Pfam" id="PF00389"/>
    </source>
</evidence>
<dbReference type="PROSITE" id="PS00065">
    <property type="entry name" value="D_2_HYDROXYACID_DH_1"/>
    <property type="match status" value="1"/>
</dbReference>
<evidence type="ECO:0000259" key="4">
    <source>
        <dbReference type="Pfam" id="PF02826"/>
    </source>
</evidence>
<dbReference type="Pfam" id="PF00389">
    <property type="entry name" value="2-Hacid_dh"/>
    <property type="match status" value="1"/>
</dbReference>
<feature type="domain" description="D-isomer specific 2-hydroxyacid dehydrogenase catalytic" evidence="3">
    <location>
        <begin position="49"/>
        <end position="325"/>
    </location>
</feature>
<evidence type="ECO:0000313" key="6">
    <source>
        <dbReference type="Proteomes" id="UP001432216"/>
    </source>
</evidence>
<accession>A0ABZ2APX1</accession>
<dbReference type="GeneID" id="89988367"/>
<reference evidence="5 6" key="1">
    <citation type="submission" date="2024-01" db="EMBL/GenBank/DDBJ databases">
        <title>Comparative genomics of Cryptococcus and Kwoniella reveals pathogenesis evolution and contrasting modes of karyotype evolution via chromosome fusion or intercentromeric recombination.</title>
        <authorList>
            <person name="Coelho M.A."/>
            <person name="David-Palma M."/>
            <person name="Shea T."/>
            <person name="Bowers K."/>
            <person name="McGinley-Smith S."/>
            <person name="Mohammad A.W."/>
            <person name="Gnirke A."/>
            <person name="Yurkov A.M."/>
            <person name="Nowrousian M."/>
            <person name="Sun S."/>
            <person name="Cuomo C.A."/>
            <person name="Heitman J."/>
        </authorList>
    </citation>
    <scope>NUCLEOTIDE SEQUENCE [LARGE SCALE GENOMIC DNA]</scope>
    <source>
        <strain evidence="5 6">7685027</strain>
    </source>
</reference>
<dbReference type="PROSITE" id="PS00670">
    <property type="entry name" value="D_2_HYDROXYACID_DH_2"/>
    <property type="match status" value="1"/>
</dbReference>
<dbReference type="PANTHER" id="PTHR10996:SF289">
    <property type="entry name" value="2-HYDROXYACID DEHYDROGENASE"/>
    <property type="match status" value="1"/>
</dbReference>
<dbReference type="CDD" id="cd12168">
    <property type="entry name" value="Mand_dh_like"/>
    <property type="match status" value="1"/>
</dbReference>
<evidence type="ECO:0000256" key="2">
    <source>
        <dbReference type="RuleBase" id="RU003719"/>
    </source>
</evidence>
<dbReference type="InterPro" id="IPR036291">
    <property type="entry name" value="NAD(P)-bd_dom_sf"/>
</dbReference>
<organism evidence="5 6">
    <name type="scientific">Cryptococcus decagattii</name>
    <dbReference type="NCBI Taxonomy" id="1859122"/>
    <lineage>
        <taxon>Eukaryota</taxon>
        <taxon>Fungi</taxon>
        <taxon>Dikarya</taxon>
        <taxon>Basidiomycota</taxon>
        <taxon>Agaricomycotina</taxon>
        <taxon>Tremellomycetes</taxon>
        <taxon>Tremellales</taxon>
        <taxon>Cryptococcaceae</taxon>
        <taxon>Cryptococcus</taxon>
        <taxon>Cryptococcus gattii species complex</taxon>
    </lineage>
</organism>
<name>A0ABZ2APX1_9TREE</name>
<proteinExistence type="inferred from homology"/>
<protein>
    <recommendedName>
        <fullName evidence="7">2-hydroxyacid dehydrogenase</fullName>
    </recommendedName>
</protein>